<keyword evidence="1" id="KW-0732">Signal</keyword>
<feature type="chain" id="PRO_5018169074" evidence="1">
    <location>
        <begin position="32"/>
        <end position="109"/>
    </location>
</feature>
<protein>
    <submittedName>
        <fullName evidence="2">Uncharacterized protein</fullName>
    </submittedName>
</protein>
<gene>
    <name evidence="2" type="ORF">XINFAN_00870</name>
</gene>
<proteinExistence type="predicted"/>
<evidence type="ECO:0000313" key="2">
    <source>
        <dbReference type="EMBL" id="VDC22928.1"/>
    </source>
</evidence>
<dbReference type="EMBL" id="UXAW01000046">
    <property type="protein sequence ID" value="VDC22928.1"/>
    <property type="molecule type" value="Genomic_DNA"/>
</dbReference>
<evidence type="ECO:0000256" key="1">
    <source>
        <dbReference type="SAM" id="SignalP"/>
    </source>
</evidence>
<name>A0A3P5WMJ6_9RHOB</name>
<dbReference type="AlphaFoldDB" id="A0A3P5WMJ6"/>
<dbReference type="OrthoDB" id="7776561at2"/>
<evidence type="ECO:0000313" key="3">
    <source>
        <dbReference type="Proteomes" id="UP000277498"/>
    </source>
</evidence>
<accession>A0A3P5WMJ6</accession>
<dbReference type="Proteomes" id="UP000277498">
    <property type="component" value="Unassembled WGS sequence"/>
</dbReference>
<sequence length="109" mass="11383">MQHNPGSPRIRMAVLACSTTVLLAGAQQVLASSGDAWEEFQQDVERACLAAASGVLSEITGIQVDPYGSETYGFAVVLGIETGTTSQRIVACAYDKASQVAEVSGTFEP</sequence>
<feature type="signal peptide" evidence="1">
    <location>
        <begin position="1"/>
        <end position="31"/>
    </location>
</feature>
<reference evidence="2 3" key="1">
    <citation type="submission" date="2018-11" db="EMBL/GenBank/DDBJ databases">
        <authorList>
            <person name="Criscuolo A."/>
        </authorList>
    </citation>
    <scope>NUCLEOTIDE SEQUENCE [LARGE SCALE GENOMIC DNA]</scope>
    <source>
        <strain evidence="2">ACIP111625</strain>
    </source>
</reference>
<keyword evidence="3" id="KW-1185">Reference proteome</keyword>
<dbReference type="RefSeq" id="WP_124085299.1">
    <property type="nucleotide sequence ID" value="NZ_UXAW01000046.1"/>
</dbReference>
<organism evidence="2 3">
    <name type="scientific">Pseudogemmobacter humi</name>
    <dbReference type="NCBI Taxonomy" id="2483812"/>
    <lineage>
        <taxon>Bacteria</taxon>
        <taxon>Pseudomonadati</taxon>
        <taxon>Pseudomonadota</taxon>
        <taxon>Alphaproteobacteria</taxon>
        <taxon>Rhodobacterales</taxon>
        <taxon>Paracoccaceae</taxon>
        <taxon>Pseudogemmobacter</taxon>
    </lineage>
</organism>